<feature type="compositionally biased region" description="Basic and acidic residues" evidence="5">
    <location>
        <begin position="1151"/>
        <end position="1178"/>
    </location>
</feature>
<feature type="compositionally biased region" description="Acidic residues" evidence="5">
    <location>
        <begin position="48"/>
        <end position="60"/>
    </location>
</feature>
<dbReference type="GO" id="GO:0031298">
    <property type="term" value="C:replication fork protection complex"/>
    <property type="evidence" value="ECO:0007669"/>
    <property type="project" value="TreeGrafter"/>
</dbReference>
<feature type="compositionally biased region" description="Low complexity" evidence="5">
    <location>
        <begin position="1179"/>
        <end position="1189"/>
    </location>
</feature>
<evidence type="ECO:0000256" key="4">
    <source>
        <dbReference type="ARBA" id="ARBA00023306"/>
    </source>
</evidence>
<feature type="compositionally biased region" description="Basic residues" evidence="5">
    <location>
        <begin position="1107"/>
        <end position="1120"/>
    </location>
</feature>
<dbReference type="STRING" id="269621.A0A238F0Q3"/>
<protein>
    <submittedName>
        <fullName evidence="7">BQ2448_5331 protein</fullName>
    </submittedName>
</protein>
<feature type="domain" description="Timeless N-terminal" evidence="6">
    <location>
        <begin position="103"/>
        <end position="379"/>
    </location>
</feature>
<evidence type="ECO:0000256" key="3">
    <source>
        <dbReference type="ARBA" id="ARBA00023242"/>
    </source>
</evidence>
<organism evidence="7 8">
    <name type="scientific">Microbotryum intermedium</name>
    <dbReference type="NCBI Taxonomy" id="269621"/>
    <lineage>
        <taxon>Eukaryota</taxon>
        <taxon>Fungi</taxon>
        <taxon>Dikarya</taxon>
        <taxon>Basidiomycota</taxon>
        <taxon>Pucciniomycotina</taxon>
        <taxon>Microbotryomycetes</taxon>
        <taxon>Microbotryales</taxon>
        <taxon>Microbotryaceae</taxon>
        <taxon>Microbotryum</taxon>
    </lineage>
</organism>
<dbReference type="GO" id="GO:0043111">
    <property type="term" value="P:replication fork arrest"/>
    <property type="evidence" value="ECO:0007669"/>
    <property type="project" value="TreeGrafter"/>
</dbReference>
<dbReference type="OrthoDB" id="310853at2759"/>
<keyword evidence="3" id="KW-0539">Nucleus</keyword>
<reference evidence="8" key="1">
    <citation type="submission" date="2016-09" db="EMBL/GenBank/DDBJ databases">
        <authorList>
            <person name="Jeantristanb JTB J.-T."/>
            <person name="Ricardo R."/>
        </authorList>
    </citation>
    <scope>NUCLEOTIDE SEQUENCE [LARGE SCALE GENOMIC DNA]</scope>
</reference>
<feature type="compositionally biased region" description="Acidic residues" evidence="5">
    <location>
        <begin position="654"/>
        <end position="667"/>
    </location>
</feature>
<feature type="region of interest" description="Disordered" evidence="5">
    <location>
        <begin position="1"/>
        <end position="63"/>
    </location>
</feature>
<dbReference type="InterPro" id="IPR044998">
    <property type="entry name" value="Timeless"/>
</dbReference>
<dbReference type="PANTHER" id="PTHR22940:SF4">
    <property type="entry name" value="PROTEIN TIMELESS HOMOLOG"/>
    <property type="match status" value="1"/>
</dbReference>
<dbReference type="AlphaFoldDB" id="A0A238F0Q3"/>
<feature type="region of interest" description="Disordered" evidence="5">
    <location>
        <begin position="643"/>
        <end position="667"/>
    </location>
</feature>
<keyword evidence="2" id="KW-0236">DNA replication inhibitor</keyword>
<dbReference type="PANTHER" id="PTHR22940">
    <property type="entry name" value="TIMEOUT/TIMELESS-2"/>
    <property type="match status" value="1"/>
</dbReference>
<dbReference type="GO" id="GO:0000076">
    <property type="term" value="P:DNA replication checkpoint signaling"/>
    <property type="evidence" value="ECO:0007669"/>
    <property type="project" value="TreeGrafter"/>
</dbReference>
<dbReference type="InterPro" id="IPR006906">
    <property type="entry name" value="Timeless_N"/>
</dbReference>
<dbReference type="Pfam" id="PF04821">
    <property type="entry name" value="TIMELESS"/>
    <property type="match status" value="1"/>
</dbReference>
<feature type="compositionally biased region" description="Basic and acidic residues" evidence="5">
    <location>
        <begin position="1121"/>
        <end position="1144"/>
    </location>
</feature>
<evidence type="ECO:0000256" key="2">
    <source>
        <dbReference type="ARBA" id="ARBA00022880"/>
    </source>
</evidence>
<dbReference type="GO" id="GO:0003677">
    <property type="term" value="F:DNA binding"/>
    <property type="evidence" value="ECO:0007669"/>
    <property type="project" value="TreeGrafter"/>
</dbReference>
<keyword evidence="8" id="KW-1185">Reference proteome</keyword>
<accession>A0A238F0Q3</accession>
<comment type="subcellular location">
    <subcellularLocation>
        <location evidence="1">Nucleus</location>
    </subcellularLocation>
</comment>
<evidence type="ECO:0000259" key="6">
    <source>
        <dbReference type="Pfam" id="PF04821"/>
    </source>
</evidence>
<feature type="compositionally biased region" description="Basic and acidic residues" evidence="5">
    <location>
        <begin position="17"/>
        <end position="47"/>
    </location>
</feature>
<feature type="region of interest" description="Disordered" evidence="5">
    <location>
        <begin position="1098"/>
        <end position="1274"/>
    </location>
</feature>
<evidence type="ECO:0000256" key="1">
    <source>
        <dbReference type="ARBA" id="ARBA00004123"/>
    </source>
</evidence>
<evidence type="ECO:0000256" key="5">
    <source>
        <dbReference type="SAM" id="MobiDB-lite"/>
    </source>
</evidence>
<dbReference type="Proteomes" id="UP000198372">
    <property type="component" value="Unassembled WGS sequence"/>
</dbReference>
<gene>
    <name evidence="7" type="ORF">BQ2448_5331</name>
</gene>
<sequence>MNSSRYADDGDDDDELAERYGVEDLRSEADSRTDRGSRAGDDPADRDEHDEDEDEDDEADVDPRLSARSRKYLALKPPIASLCTALGGVEEFKDDDGQVFSAYSLGDQVVGCLKDLKRFWRMDEKDDDRTVARIFHDVGLLKNDLVPILLTTLGTGPKGDRIALACVELIGAMTWPIDVVAELQEAKTHDELKKAQDYTSLIDAQLTYKSIMLRNSVLRAMFQLMSPSLAKTRRQLTHIVNSSSDRTTKDENIISLILHTFRNLVAMVDRPTRSESAEAIERSQLQSNLIVQMHDEGIFDLLVAIAHNSNSSEYAPWNMVVLDILHLVFRCVRPDELMVASGKITENRLKDLLDLEGKEKKAAARLGNSRHSRFGTTVALKSASVWKSKEDGLQYIMHKQSSLSRGAEQTMDQIKKSRAKKYRADVGDDLAPPSSLQPSAIKVLRRVALFFVDSAFNPFFSSVLKDIRMERMKVKESDTIRFLFLSRFFVEFFLLVFQDEHARGVDPQSEEGHDFALIAEMTETQSIAFVTQRMKVALEEKPPLWMDLHAGIDCFTQMLLVIEALEASGIPDHVDVAEILQNKIYYEAETLDMVLTVVTKYNTQSHKYLDSVINLAYVLLRMLERYAKSKAYMYVRKKKAKQSRKKKGKKKDGDDEEDGFGLGENEEEDEVDRAVVSFGEHAFEFAKFEEKFADEGVLQTCMTYLESYKSFKSPEQLKRIVSLMHRQAVKSKSEGLFFKPTVLDLFKRILEDDQVRVARDQATTDLKKLVEYILKKFFNAVKEKPLLLLEVSGGECRYCFFPKTRSQLVKMRMGEVDPSASSDNESGPGFKFKIPGEVEVTPGFSLTQQIGIAVACLVDAGELSLVEFVLSQLTLASAARTEIVLTTDGASTALIDAEIATGGGENGETDSEEAIRRKAATLKGPSKTAMDKFMPHQLVFEEGTRQKEEVTGNATLRLLMGLLNWESRENDESTELIWSIPSSLMPATLDGDVRTIENFLLDPVDPNGKTAADYLRKKRKPIKRHTRREDTPEYDEEGNLIEVVKKVTKRVKKNREEMVAYKSAQFIEDSDDDEDADNRFFAREAELRAKLAAGEIASTSTTGGTKTKSKTATRDKKKKQDKSERVSRRSKKSKEFAPIRKLDVSDESDLGEERLELLRREARREKGEKETGRERSGEDGLSSSSSSSSGEERDDEDERMDDVGTASSGTNATRKERSTSASSVGPLPTNGDHVSSDKRMMSDSEDEGEDDKATTVGAALKRRKVFIDSDEDDE</sequence>
<keyword evidence="4" id="KW-0131">Cell cycle</keyword>
<dbReference type="EMBL" id="FMSP01000002">
    <property type="protein sequence ID" value="SCV67720.1"/>
    <property type="molecule type" value="Genomic_DNA"/>
</dbReference>
<proteinExistence type="predicted"/>
<name>A0A238F0Q3_9BASI</name>
<dbReference type="GO" id="GO:0006281">
    <property type="term" value="P:DNA repair"/>
    <property type="evidence" value="ECO:0007669"/>
    <property type="project" value="TreeGrafter"/>
</dbReference>
<evidence type="ECO:0000313" key="8">
    <source>
        <dbReference type="Proteomes" id="UP000198372"/>
    </source>
</evidence>
<evidence type="ECO:0000313" key="7">
    <source>
        <dbReference type="EMBL" id="SCV67720.1"/>
    </source>
</evidence>